<gene>
    <name evidence="2" type="ORF">BK007_00040</name>
    <name evidence="3" type="ORF">BK009_01370</name>
    <name evidence="4" type="ORF">HG719_03980</name>
</gene>
<dbReference type="SUPFAM" id="SSF75304">
    <property type="entry name" value="Amidase signature (AS) enzymes"/>
    <property type="match status" value="1"/>
</dbReference>
<evidence type="ECO:0000313" key="3">
    <source>
        <dbReference type="EMBL" id="AUB59449.1"/>
    </source>
</evidence>
<keyword evidence="5" id="KW-1185">Reference proteome</keyword>
<feature type="domain" description="Amidase" evidence="1">
    <location>
        <begin position="31"/>
        <end position="457"/>
    </location>
</feature>
<dbReference type="InterPro" id="IPR023631">
    <property type="entry name" value="Amidase_dom"/>
</dbReference>
<dbReference type="InterPro" id="IPR036928">
    <property type="entry name" value="AS_sf"/>
</dbReference>
<dbReference type="InterPro" id="IPR020556">
    <property type="entry name" value="Amidase_CS"/>
</dbReference>
<dbReference type="Proteomes" id="UP000591058">
    <property type="component" value="Unassembled WGS sequence"/>
</dbReference>
<dbReference type="RefSeq" id="WP_157809476.1">
    <property type="nucleotide sequence ID" value="NZ_CP017766.1"/>
</dbReference>
<evidence type="ECO:0000313" key="5">
    <source>
        <dbReference type="Proteomes" id="UP000232631"/>
    </source>
</evidence>
<dbReference type="GO" id="GO:0003824">
    <property type="term" value="F:catalytic activity"/>
    <property type="evidence" value="ECO:0007669"/>
    <property type="project" value="InterPro"/>
</dbReference>
<accession>A0A2H4VMY2</accession>
<dbReference type="EMBL" id="JABBYL010000011">
    <property type="protein sequence ID" value="NMO08995.1"/>
    <property type="molecule type" value="Genomic_DNA"/>
</dbReference>
<dbReference type="Pfam" id="PF01425">
    <property type="entry name" value="Amidase"/>
    <property type="match status" value="1"/>
</dbReference>
<reference evidence="4 7" key="2">
    <citation type="submission" date="2020-04" db="EMBL/GenBank/DDBJ databases">
        <title>Draft genome of Methanobacterium subterraneum isolated from animal feces.</title>
        <authorList>
            <person name="Ouboter H.T."/>
            <person name="Berger S."/>
            <person name="Gungor E."/>
            <person name="Jetten M.S.M."/>
            <person name="Welte C.U."/>
        </authorList>
    </citation>
    <scope>NUCLEOTIDE SEQUENCE [LARGE SCALE GENOMIC DNA]</scope>
    <source>
        <strain evidence="4">HO_2020</strain>
    </source>
</reference>
<evidence type="ECO:0000313" key="4">
    <source>
        <dbReference type="EMBL" id="NMO08995.1"/>
    </source>
</evidence>
<dbReference type="AlphaFoldDB" id="A0A2H4V907"/>
<proteinExistence type="predicted"/>
<sequence>MDLAEYSKCDGVALADLVRRGDVTPKELAHLLVEAVEKVNPTINAVLEVYLDRVEVSDDKSISDGPFLGVPFLMKDIGAGEKGRHQESGSKLMQGHVADNDSFLTTFFKKAGLTLLGRTTTPEFALGISTESELVGVTHNPWNPNITSGGSSGGAAASVAAGIVPIAHGSDNGGSIRIPASACGLVGLKPSRGRVTLGPDIGELWPGMLQEFVLSRTVRDTAVMLDAVSKPVLGDPFIIKQPDSPYVHELNAPTGKMRIAWTTDPWQPGGFVDSEVVNCVEQVVSQCEEAGHEMVQVSPTFDYEEYLHAVCVAWAFGVHMGMDMFASIMGRKVSEETVEPVMLSFYEYSRRLTAVDMFMAEFALNQFRRNFGEFFQQYDLLLTPTLNKLPEPHGKYSKMRKDLGYEEYMRLCEETKVHTTAANVTGQPAITLPLGQSRSGLPIGIQFMARFGEEDTLIRLSSSLEKEMPWHHRIPPIHASR</sequence>
<dbReference type="EMBL" id="CP017768">
    <property type="protein sequence ID" value="AUB59449.1"/>
    <property type="molecule type" value="Genomic_DNA"/>
</dbReference>
<dbReference type="PANTHER" id="PTHR11895">
    <property type="entry name" value="TRANSAMIDASE"/>
    <property type="match status" value="1"/>
</dbReference>
<name>A0A2H4V907_9EURY</name>
<dbReference type="InterPro" id="IPR000120">
    <property type="entry name" value="Amidase"/>
</dbReference>
<dbReference type="Proteomes" id="UP000232631">
    <property type="component" value="Chromosome"/>
</dbReference>
<dbReference type="Proteomes" id="UP000232806">
    <property type="component" value="Chromosome"/>
</dbReference>
<organism evidence="2 6">
    <name type="scientific">Methanobacterium subterraneum</name>
    <dbReference type="NCBI Taxonomy" id="59277"/>
    <lineage>
        <taxon>Archaea</taxon>
        <taxon>Methanobacteriati</taxon>
        <taxon>Methanobacteriota</taxon>
        <taxon>Methanomada group</taxon>
        <taxon>Methanobacteria</taxon>
        <taxon>Methanobacteriales</taxon>
        <taxon>Methanobacteriaceae</taxon>
        <taxon>Methanobacterium</taxon>
    </lineage>
</organism>
<evidence type="ECO:0000313" key="2">
    <source>
        <dbReference type="EMBL" id="AUB54571.1"/>
    </source>
</evidence>
<evidence type="ECO:0000259" key="1">
    <source>
        <dbReference type="Pfam" id="PF01425"/>
    </source>
</evidence>
<dbReference type="PROSITE" id="PS00571">
    <property type="entry name" value="AMIDASES"/>
    <property type="match status" value="1"/>
</dbReference>
<dbReference type="OrthoDB" id="359273at2157"/>
<protein>
    <submittedName>
        <fullName evidence="4">Amidase</fullName>
    </submittedName>
</protein>
<dbReference type="KEGG" id="msub:BK009_01370"/>
<dbReference type="EMBL" id="CP017766">
    <property type="protein sequence ID" value="AUB54571.1"/>
    <property type="molecule type" value="Genomic_DNA"/>
</dbReference>
<accession>A0A2H4V907</accession>
<dbReference type="Gene3D" id="3.90.1300.10">
    <property type="entry name" value="Amidase signature (AS) domain"/>
    <property type="match status" value="1"/>
</dbReference>
<evidence type="ECO:0000313" key="7">
    <source>
        <dbReference type="Proteomes" id="UP000591058"/>
    </source>
</evidence>
<dbReference type="PANTHER" id="PTHR11895:SF7">
    <property type="entry name" value="GLUTAMYL-TRNA(GLN) AMIDOTRANSFERASE SUBUNIT A, MITOCHONDRIAL"/>
    <property type="match status" value="1"/>
</dbReference>
<dbReference type="GeneID" id="35124284"/>
<reference evidence="5 6" key="1">
    <citation type="submission" date="2016-10" db="EMBL/GenBank/DDBJ databases">
        <title>Comparative genomics between deep and shallow subseafloor isolates.</title>
        <authorList>
            <person name="Ishii S."/>
            <person name="Miller J.R."/>
            <person name="Sutton G."/>
            <person name="Suzuki S."/>
            <person name="Methe B."/>
            <person name="Inagaki F."/>
            <person name="Imachi H."/>
        </authorList>
    </citation>
    <scope>NUCLEOTIDE SEQUENCE [LARGE SCALE GENOMIC DNA]</scope>
    <source>
        <strain evidence="3 5">A8p</strain>
        <strain evidence="2 6">MO-MB1</strain>
    </source>
</reference>
<evidence type="ECO:0000313" key="6">
    <source>
        <dbReference type="Proteomes" id="UP000232806"/>
    </source>
</evidence>